<evidence type="ECO:0008006" key="4">
    <source>
        <dbReference type="Google" id="ProtNLM"/>
    </source>
</evidence>
<accession>A0ABV0MJR5</accession>
<evidence type="ECO:0000256" key="1">
    <source>
        <dbReference type="SAM" id="Phobius"/>
    </source>
</evidence>
<sequence>MTSSVVAHHTGLLSKVTTFLSFGIIKDFLLSKHQHTTLLLLLLLFVFKVYTNTGLQIIYHSKPDFRNDLSAEQRSLSHPIQYIWITLAAASTSASTNTELLHAFPLLCCTQRELI</sequence>
<protein>
    <recommendedName>
        <fullName evidence="4">NADH dehydrogenase subunit 4</fullName>
    </recommendedName>
</protein>
<proteinExistence type="predicted"/>
<keyword evidence="1" id="KW-1133">Transmembrane helix</keyword>
<gene>
    <name evidence="2" type="ORF">GOODEAATRI_021444</name>
</gene>
<keyword evidence="1" id="KW-0812">Transmembrane</keyword>
<evidence type="ECO:0000313" key="3">
    <source>
        <dbReference type="Proteomes" id="UP001476798"/>
    </source>
</evidence>
<evidence type="ECO:0000313" key="2">
    <source>
        <dbReference type="EMBL" id="MEQ2159295.1"/>
    </source>
</evidence>
<comment type="caution">
    <text evidence="2">The sequence shown here is derived from an EMBL/GenBank/DDBJ whole genome shotgun (WGS) entry which is preliminary data.</text>
</comment>
<keyword evidence="1" id="KW-0472">Membrane</keyword>
<keyword evidence="3" id="KW-1185">Reference proteome</keyword>
<organism evidence="2 3">
    <name type="scientific">Goodea atripinnis</name>
    <dbReference type="NCBI Taxonomy" id="208336"/>
    <lineage>
        <taxon>Eukaryota</taxon>
        <taxon>Metazoa</taxon>
        <taxon>Chordata</taxon>
        <taxon>Craniata</taxon>
        <taxon>Vertebrata</taxon>
        <taxon>Euteleostomi</taxon>
        <taxon>Actinopterygii</taxon>
        <taxon>Neopterygii</taxon>
        <taxon>Teleostei</taxon>
        <taxon>Neoteleostei</taxon>
        <taxon>Acanthomorphata</taxon>
        <taxon>Ovalentaria</taxon>
        <taxon>Atherinomorphae</taxon>
        <taxon>Cyprinodontiformes</taxon>
        <taxon>Goodeidae</taxon>
        <taxon>Goodea</taxon>
    </lineage>
</organism>
<feature type="transmembrane region" description="Helical" evidence="1">
    <location>
        <begin position="6"/>
        <end position="25"/>
    </location>
</feature>
<feature type="transmembrane region" description="Helical" evidence="1">
    <location>
        <begin position="37"/>
        <end position="59"/>
    </location>
</feature>
<reference evidence="2 3" key="1">
    <citation type="submission" date="2021-06" db="EMBL/GenBank/DDBJ databases">
        <authorList>
            <person name="Palmer J.M."/>
        </authorList>
    </citation>
    <scope>NUCLEOTIDE SEQUENCE [LARGE SCALE GENOMIC DNA]</scope>
    <source>
        <strain evidence="2 3">GA_2019</strain>
        <tissue evidence="2">Muscle</tissue>
    </source>
</reference>
<dbReference type="Proteomes" id="UP001476798">
    <property type="component" value="Unassembled WGS sequence"/>
</dbReference>
<dbReference type="EMBL" id="JAHRIO010002094">
    <property type="protein sequence ID" value="MEQ2159295.1"/>
    <property type="molecule type" value="Genomic_DNA"/>
</dbReference>
<name>A0ABV0MJR5_9TELE</name>